<gene>
    <name evidence="1" type="ORF">AB1Y20_010142</name>
</gene>
<sequence length="147" mass="15450">MKPRVVLPSSSTLTFLRRPPPCFSADCGLEDVSLDMSLGLSAVLLADRASDAPLPRTLLMAAVAAGELAWSGSGAETPSGVKISFGADAMLRIEGCERVGAALQRCWEDEWASDEADALILRPAVGRSLSWQMGTPCTAKRNAVATS</sequence>
<organism evidence="1 2">
    <name type="scientific">Prymnesium parvum</name>
    <name type="common">Toxic golden alga</name>
    <dbReference type="NCBI Taxonomy" id="97485"/>
    <lineage>
        <taxon>Eukaryota</taxon>
        <taxon>Haptista</taxon>
        <taxon>Haptophyta</taxon>
        <taxon>Prymnesiophyceae</taxon>
        <taxon>Prymnesiales</taxon>
        <taxon>Prymnesiaceae</taxon>
        <taxon>Prymnesium</taxon>
    </lineage>
</organism>
<comment type="caution">
    <text evidence="1">The sequence shown here is derived from an EMBL/GenBank/DDBJ whole genome shotgun (WGS) entry which is preliminary data.</text>
</comment>
<keyword evidence="2" id="KW-1185">Reference proteome</keyword>
<accession>A0AB34K8L0</accession>
<reference evidence="1 2" key="1">
    <citation type="journal article" date="2024" name="Science">
        <title>Giant polyketide synthase enzymes in the biosynthesis of giant marine polyether toxins.</title>
        <authorList>
            <person name="Fallon T.R."/>
            <person name="Shende V.V."/>
            <person name="Wierzbicki I.H."/>
            <person name="Pendleton A.L."/>
            <person name="Watervoot N.F."/>
            <person name="Auber R.P."/>
            <person name="Gonzalez D.J."/>
            <person name="Wisecaver J.H."/>
            <person name="Moore B.S."/>
        </authorList>
    </citation>
    <scope>NUCLEOTIDE SEQUENCE [LARGE SCALE GENOMIC DNA]</scope>
    <source>
        <strain evidence="1 2">12B1</strain>
    </source>
</reference>
<evidence type="ECO:0000313" key="2">
    <source>
        <dbReference type="Proteomes" id="UP001515480"/>
    </source>
</evidence>
<dbReference type="Proteomes" id="UP001515480">
    <property type="component" value="Unassembled WGS sequence"/>
</dbReference>
<name>A0AB34K8L0_PRYPA</name>
<protein>
    <submittedName>
        <fullName evidence="1">Uncharacterized protein</fullName>
    </submittedName>
</protein>
<proteinExistence type="predicted"/>
<dbReference type="AlphaFoldDB" id="A0AB34K8L0"/>
<dbReference type="EMBL" id="JBGBPQ010000002">
    <property type="protein sequence ID" value="KAL1528819.1"/>
    <property type="molecule type" value="Genomic_DNA"/>
</dbReference>
<evidence type="ECO:0000313" key="1">
    <source>
        <dbReference type="EMBL" id="KAL1528819.1"/>
    </source>
</evidence>